<keyword evidence="1" id="KW-1185">Reference proteome</keyword>
<name>A0AAF3EAM5_9BILA</name>
<organism evidence="1 2">
    <name type="scientific">Mesorhabditis belari</name>
    <dbReference type="NCBI Taxonomy" id="2138241"/>
    <lineage>
        <taxon>Eukaryota</taxon>
        <taxon>Metazoa</taxon>
        <taxon>Ecdysozoa</taxon>
        <taxon>Nematoda</taxon>
        <taxon>Chromadorea</taxon>
        <taxon>Rhabditida</taxon>
        <taxon>Rhabditina</taxon>
        <taxon>Rhabditomorpha</taxon>
        <taxon>Rhabditoidea</taxon>
        <taxon>Rhabditidae</taxon>
        <taxon>Mesorhabditinae</taxon>
        <taxon>Mesorhabditis</taxon>
    </lineage>
</organism>
<proteinExistence type="predicted"/>
<accession>A0AAF3EAM5</accession>
<dbReference type="AlphaFoldDB" id="A0AAF3EAM5"/>
<dbReference type="WBParaSite" id="MBELARI_LOCUS10978">
    <property type="protein sequence ID" value="MBELARI_LOCUS10978"/>
    <property type="gene ID" value="MBELARI_LOCUS10978"/>
</dbReference>
<sequence length="298" mass="34675">MNRLREADRCLKELLKSDLEGMQTKERIEAVADDVMRLLSLLRTPSSPPLTPALSPKSTLSSGSKSFMQSAISLQNLYLLSPTSSAQYLDDNDEIERIHISAHYAFNAEIYARCVKIVEEAAKRNLLDIELTFLAHCSYERMVENAENLKDAKKFASFWLEFLELNRDYFKENFDEHVQYFECLVFALEKRYEIDESCREDTGKQLLATLTNLNQNSNIKPLLMDISYWNQLRKWTEELKPLLEDTKEWNNANAELACSPEMEILYVLEENKRQQKEPPKLAKFPSISSDYIEEIIHL</sequence>
<evidence type="ECO:0000313" key="1">
    <source>
        <dbReference type="Proteomes" id="UP000887575"/>
    </source>
</evidence>
<protein>
    <submittedName>
        <fullName evidence="2">Uncharacterized protein</fullName>
    </submittedName>
</protein>
<dbReference type="Proteomes" id="UP000887575">
    <property type="component" value="Unassembled WGS sequence"/>
</dbReference>
<reference evidence="2" key="1">
    <citation type="submission" date="2024-02" db="UniProtKB">
        <authorList>
            <consortium name="WormBaseParasite"/>
        </authorList>
    </citation>
    <scope>IDENTIFICATION</scope>
</reference>
<evidence type="ECO:0000313" key="2">
    <source>
        <dbReference type="WBParaSite" id="MBELARI_LOCUS10978"/>
    </source>
</evidence>